<dbReference type="Gene3D" id="2.60.40.1180">
    <property type="entry name" value="Golgi alpha-mannosidase II"/>
    <property type="match status" value="2"/>
</dbReference>
<dbReference type="PANTHER" id="PTHR43863:SF2">
    <property type="entry name" value="MALTASE-GLUCOAMYLASE"/>
    <property type="match status" value="1"/>
</dbReference>
<evidence type="ECO:0000259" key="1">
    <source>
        <dbReference type="PROSITE" id="PS51820"/>
    </source>
</evidence>
<dbReference type="InterPro" id="IPR051816">
    <property type="entry name" value="Glycosyl_Hydrolase_31"/>
</dbReference>
<dbReference type="EMBL" id="CP084931">
    <property type="protein sequence ID" value="USI74663.1"/>
    <property type="molecule type" value="Genomic_DNA"/>
</dbReference>
<dbReference type="Pfam" id="PF07691">
    <property type="entry name" value="PA14"/>
    <property type="match status" value="1"/>
</dbReference>
<dbReference type="Proteomes" id="UP001056937">
    <property type="component" value="Chromosome 2"/>
</dbReference>
<proteinExistence type="predicted"/>
<sequence length="362" mass="39797">MRSPAMDYSDQPAVCEQPATFFFGRDLLVRIVDRPMQHPSANMQEFLPNYAVQGIVAPAATIEYFEGANFDRFVSRRLTDDIKMSWAGDLPQALTGKAYSLRWTGRIVAQESGPTRISLIGKGALRLVLDGKTVIDGRSAASRADDANGAVSFRGHEGDAFFTVDLVLERGRAYDFRLEQRQETPDAVSLWFEWITPSIRARQQPPASPTVPVVLPAGRDWYDLHSGKRFPGGKTIQADATLARHPVFARAGAILPFSEGVDRSGPWPATLAIRIYAGHDGAFTLYDDAGDGDGYRRGEASRIALAWEDATRVLTVSARQGHYPGLRARQGFAVTLIDGSGRDQQRVLHYEGGPTSLRFGSR</sequence>
<evidence type="ECO:0000313" key="2">
    <source>
        <dbReference type="EMBL" id="USI74663.1"/>
    </source>
</evidence>
<dbReference type="InterPro" id="IPR011658">
    <property type="entry name" value="PA14_dom"/>
</dbReference>
<dbReference type="Pfam" id="PF21365">
    <property type="entry name" value="Glyco_hydro_31_3rd"/>
    <property type="match status" value="1"/>
</dbReference>
<dbReference type="PANTHER" id="PTHR43863">
    <property type="entry name" value="HYDROLASE, PUTATIVE (AFU_ORTHOLOGUE AFUA_1G03140)-RELATED"/>
    <property type="match status" value="1"/>
</dbReference>
<dbReference type="RefSeq" id="WP_252168474.1">
    <property type="nucleotide sequence ID" value="NZ_CP084931.1"/>
</dbReference>
<dbReference type="InterPro" id="IPR037524">
    <property type="entry name" value="PA14/GLEYA"/>
</dbReference>
<evidence type="ECO:0000313" key="3">
    <source>
        <dbReference type="Proteomes" id="UP001056937"/>
    </source>
</evidence>
<keyword evidence="3" id="KW-1185">Reference proteome</keyword>
<dbReference type="InterPro" id="IPR048395">
    <property type="entry name" value="Glyco_hydro_31_C"/>
</dbReference>
<reference evidence="2" key="1">
    <citation type="journal article" date="2022" name="Toxins">
        <title>Genomic Analysis of Sphingopyxis sp. USTB-05 for Biodegrading Cyanobacterial Hepatotoxins.</title>
        <authorList>
            <person name="Liu C."/>
            <person name="Xu Q."/>
            <person name="Zhao Z."/>
            <person name="Zhang H."/>
            <person name="Liu X."/>
            <person name="Yin C."/>
            <person name="Liu Y."/>
            <person name="Yan H."/>
        </authorList>
    </citation>
    <scope>NUCLEOTIDE SEQUENCE</scope>
    <source>
        <strain evidence="2">NBD5</strain>
    </source>
</reference>
<gene>
    <name evidence="2" type="ORF">LHA26_18100</name>
</gene>
<dbReference type="InterPro" id="IPR013780">
    <property type="entry name" value="Glyco_hydro_b"/>
</dbReference>
<dbReference type="SUPFAM" id="SSF56988">
    <property type="entry name" value="Anthrax protective antigen"/>
    <property type="match status" value="1"/>
</dbReference>
<dbReference type="InterPro" id="IPR033403">
    <property type="entry name" value="DUF5110"/>
</dbReference>
<dbReference type="Pfam" id="PF17137">
    <property type="entry name" value="DUF5110"/>
    <property type="match status" value="1"/>
</dbReference>
<protein>
    <submittedName>
        <fullName evidence="2">DUF5110 domain-containing protein</fullName>
    </submittedName>
</protein>
<feature type="domain" description="PA14" evidence="1">
    <location>
        <begin position="55"/>
        <end position="208"/>
    </location>
</feature>
<dbReference type="PROSITE" id="PS51820">
    <property type="entry name" value="PA14"/>
    <property type="match status" value="1"/>
</dbReference>
<dbReference type="Gene3D" id="3.90.182.10">
    <property type="entry name" value="Toxin - Anthrax Protective Antigen,domain 1"/>
    <property type="match status" value="1"/>
</dbReference>
<name>A0ABY4XCM6_9SPHN</name>
<accession>A0ABY4XCM6</accession>
<organism evidence="2 3">
    <name type="scientific">Sphingomonas morindae</name>
    <dbReference type="NCBI Taxonomy" id="1541170"/>
    <lineage>
        <taxon>Bacteria</taxon>
        <taxon>Pseudomonadati</taxon>
        <taxon>Pseudomonadota</taxon>
        <taxon>Alphaproteobacteria</taxon>
        <taxon>Sphingomonadales</taxon>
        <taxon>Sphingomonadaceae</taxon>
        <taxon>Sphingomonas</taxon>
    </lineage>
</organism>
<dbReference type="SMART" id="SM00758">
    <property type="entry name" value="PA14"/>
    <property type="match status" value="1"/>
</dbReference>